<accession>A0ABQ9I022</accession>
<comment type="caution">
    <text evidence="1">The sequence shown here is derived from an EMBL/GenBank/DDBJ whole genome shotgun (WGS) entry which is preliminary data.</text>
</comment>
<dbReference type="EMBL" id="JARBHB010000003">
    <property type="protein sequence ID" value="KAJ8889954.1"/>
    <property type="molecule type" value="Genomic_DNA"/>
</dbReference>
<name>A0ABQ9I022_9NEOP</name>
<proteinExistence type="predicted"/>
<keyword evidence="2" id="KW-1185">Reference proteome</keyword>
<dbReference type="Proteomes" id="UP001159363">
    <property type="component" value="Chromosome 3"/>
</dbReference>
<evidence type="ECO:0000313" key="2">
    <source>
        <dbReference type="Proteomes" id="UP001159363"/>
    </source>
</evidence>
<evidence type="ECO:0000313" key="1">
    <source>
        <dbReference type="EMBL" id="KAJ8889954.1"/>
    </source>
</evidence>
<sequence length="158" mass="17651">MFSLDKTVTAAVQKPQKVIAGKGSLQVAKCTHTERGTTVTTCCIVSASGNTVSPVMVFTRVHFKQHMIKDPPAGTLALATPSRWMNSERLVEIKHFIHHTNSFKDFPTLHLFNNHEMINTARDNGISVTFSPHCLHRPLDIEAYKHSSCSKKELLTLR</sequence>
<reference evidence="1 2" key="1">
    <citation type="submission" date="2023-02" db="EMBL/GenBank/DDBJ databases">
        <title>LHISI_Scaffold_Assembly.</title>
        <authorList>
            <person name="Stuart O.P."/>
            <person name="Cleave R."/>
            <person name="Magrath M.J.L."/>
            <person name="Mikheyev A.S."/>
        </authorList>
    </citation>
    <scope>NUCLEOTIDE SEQUENCE [LARGE SCALE GENOMIC DNA]</scope>
    <source>
        <strain evidence="1">Daus_M_001</strain>
        <tissue evidence="1">Leg muscle</tissue>
    </source>
</reference>
<protein>
    <recommendedName>
        <fullName evidence="3">Transposase</fullName>
    </recommendedName>
</protein>
<organism evidence="1 2">
    <name type="scientific">Dryococelus australis</name>
    <dbReference type="NCBI Taxonomy" id="614101"/>
    <lineage>
        <taxon>Eukaryota</taxon>
        <taxon>Metazoa</taxon>
        <taxon>Ecdysozoa</taxon>
        <taxon>Arthropoda</taxon>
        <taxon>Hexapoda</taxon>
        <taxon>Insecta</taxon>
        <taxon>Pterygota</taxon>
        <taxon>Neoptera</taxon>
        <taxon>Polyneoptera</taxon>
        <taxon>Phasmatodea</taxon>
        <taxon>Verophasmatodea</taxon>
        <taxon>Anareolatae</taxon>
        <taxon>Phasmatidae</taxon>
        <taxon>Eurycanthinae</taxon>
        <taxon>Dryococelus</taxon>
    </lineage>
</organism>
<gene>
    <name evidence="1" type="ORF">PR048_009459</name>
</gene>
<evidence type="ECO:0008006" key="3">
    <source>
        <dbReference type="Google" id="ProtNLM"/>
    </source>
</evidence>